<feature type="transmembrane region" description="Helical" evidence="7">
    <location>
        <begin position="90"/>
        <end position="112"/>
    </location>
</feature>
<gene>
    <name evidence="7" type="primary">lgt</name>
    <name evidence="9" type="ORF">M2152_001135</name>
</gene>
<accession>A0ABT6KND0</accession>
<keyword evidence="4 7" id="KW-0812">Transmembrane</keyword>
<name>A0ABT6KND0_9MICO</name>
<dbReference type="HAMAP" id="MF_01147">
    <property type="entry name" value="Lgt"/>
    <property type="match status" value="1"/>
</dbReference>
<evidence type="ECO:0000256" key="5">
    <source>
        <dbReference type="ARBA" id="ARBA00022989"/>
    </source>
</evidence>
<feature type="compositionally biased region" description="Acidic residues" evidence="8">
    <location>
        <begin position="352"/>
        <end position="369"/>
    </location>
</feature>
<feature type="transmembrane region" description="Helical" evidence="7">
    <location>
        <begin position="309"/>
        <end position="326"/>
    </location>
</feature>
<dbReference type="PANTHER" id="PTHR30589">
    <property type="entry name" value="PROLIPOPROTEIN DIACYLGLYCERYL TRANSFERASE"/>
    <property type="match status" value="1"/>
</dbReference>
<keyword evidence="5 7" id="KW-1133">Transmembrane helix</keyword>
<comment type="caution">
    <text evidence="9">The sequence shown here is derived from an EMBL/GenBank/DDBJ whole genome shotgun (WGS) entry which is preliminary data.</text>
</comment>
<keyword evidence="2 7" id="KW-1003">Cell membrane</keyword>
<reference evidence="9 10" key="1">
    <citation type="submission" date="2023-04" db="EMBL/GenBank/DDBJ databases">
        <title>Genome Encyclopedia of Bacteria and Archaea VI: Functional Genomics of Type Strains.</title>
        <authorList>
            <person name="Whitman W."/>
        </authorList>
    </citation>
    <scope>NUCLEOTIDE SEQUENCE [LARGE SCALE GENOMIC DNA]</scope>
    <source>
        <strain evidence="9 10">SG_E_30_P1</strain>
    </source>
</reference>
<evidence type="ECO:0000313" key="9">
    <source>
        <dbReference type="EMBL" id="MDH6180953.1"/>
    </source>
</evidence>
<evidence type="ECO:0000256" key="8">
    <source>
        <dbReference type="SAM" id="MobiDB-lite"/>
    </source>
</evidence>
<evidence type="ECO:0000256" key="2">
    <source>
        <dbReference type="ARBA" id="ARBA00022475"/>
    </source>
</evidence>
<comment type="similarity">
    <text evidence="1 7">Belongs to the Lgt family.</text>
</comment>
<evidence type="ECO:0000256" key="3">
    <source>
        <dbReference type="ARBA" id="ARBA00022679"/>
    </source>
</evidence>
<organism evidence="9 10">
    <name type="scientific">Antiquaquibacter oligotrophicus</name>
    <dbReference type="NCBI Taxonomy" id="2880260"/>
    <lineage>
        <taxon>Bacteria</taxon>
        <taxon>Bacillati</taxon>
        <taxon>Actinomycetota</taxon>
        <taxon>Actinomycetes</taxon>
        <taxon>Micrococcales</taxon>
        <taxon>Microbacteriaceae</taxon>
        <taxon>Antiquaquibacter</taxon>
    </lineage>
</organism>
<keyword evidence="10" id="KW-1185">Reference proteome</keyword>
<dbReference type="EMBL" id="JARXVQ010000001">
    <property type="protein sequence ID" value="MDH6180953.1"/>
    <property type="molecule type" value="Genomic_DNA"/>
</dbReference>
<dbReference type="Pfam" id="PF01790">
    <property type="entry name" value="LGT"/>
    <property type="match status" value="1"/>
</dbReference>
<sequence length="384" mass="42157">MPPPLSPPVLDSRSPYERSEGLSFLPLSIPSPPEDWRSIDFGRWLASTFGWEFAESWRIATYALLILVGIVLATAWVNSRLKARGAEPGVVLDVIIFAVPLGLVGARAYHVLTHLGDYFYEGSNPWNPLQPGSVWAIWEGGNAIIGSLIGGAIGAYIGCRVTGLRFWTFADALAPAILLAQVIGRLGNYVNHELFGLPTDLPWGLEIPSPNPAIPVGLPEGTLFHPTFLYEMIWNTVGIVFLLTMERQFRLQRRRIAGLSIVVPVGDAQPRLQWGKVWALYLVWYGVGRVIFESIRIDPSEVFFGIRANVWGAFALIVIGVVLYLVQRRRHPGLEPSPYVPGREWVPGGAVDSDETYSDSDDPSDEAATEPELAATSGSQTPTS</sequence>
<comment type="function">
    <text evidence="7">Catalyzes the transfer of the diacylglyceryl group from phosphatidylglycerol to the sulfhydryl group of the N-terminal cysteine of a prolipoprotein, the first step in the formation of mature lipoproteins.</text>
</comment>
<dbReference type="NCBIfam" id="TIGR00544">
    <property type="entry name" value="lgt"/>
    <property type="match status" value="1"/>
</dbReference>
<keyword evidence="6 7" id="KW-0472">Membrane</keyword>
<feature type="transmembrane region" description="Helical" evidence="7">
    <location>
        <begin position="164"/>
        <end position="184"/>
    </location>
</feature>
<dbReference type="InterPro" id="IPR001640">
    <property type="entry name" value="Lgt"/>
</dbReference>
<dbReference type="PANTHER" id="PTHR30589:SF0">
    <property type="entry name" value="PHOSPHATIDYLGLYCEROL--PROLIPOPROTEIN DIACYLGLYCERYL TRANSFERASE"/>
    <property type="match status" value="1"/>
</dbReference>
<comment type="catalytic activity">
    <reaction evidence="7">
        <text>L-cysteinyl-[prolipoprotein] + a 1,2-diacyl-sn-glycero-3-phospho-(1'-sn-glycerol) = an S-1,2-diacyl-sn-glyceryl-L-cysteinyl-[prolipoprotein] + sn-glycerol 1-phosphate + H(+)</text>
        <dbReference type="Rhea" id="RHEA:56712"/>
        <dbReference type="Rhea" id="RHEA-COMP:14679"/>
        <dbReference type="Rhea" id="RHEA-COMP:14680"/>
        <dbReference type="ChEBI" id="CHEBI:15378"/>
        <dbReference type="ChEBI" id="CHEBI:29950"/>
        <dbReference type="ChEBI" id="CHEBI:57685"/>
        <dbReference type="ChEBI" id="CHEBI:64716"/>
        <dbReference type="ChEBI" id="CHEBI:140658"/>
        <dbReference type="EC" id="2.5.1.145"/>
    </reaction>
</comment>
<feature type="binding site" evidence="7">
    <location>
        <position position="185"/>
    </location>
    <ligand>
        <name>a 1,2-diacyl-sn-glycero-3-phospho-(1'-sn-glycerol)</name>
        <dbReference type="ChEBI" id="CHEBI:64716"/>
    </ligand>
</feature>
<proteinExistence type="inferred from homology"/>
<dbReference type="GO" id="GO:0016740">
    <property type="term" value="F:transferase activity"/>
    <property type="evidence" value="ECO:0007669"/>
    <property type="project" value="UniProtKB-KW"/>
</dbReference>
<feature type="transmembrane region" description="Helical" evidence="7">
    <location>
        <begin position="278"/>
        <end position="297"/>
    </location>
</feature>
<feature type="transmembrane region" description="Helical" evidence="7">
    <location>
        <begin position="132"/>
        <end position="157"/>
    </location>
</feature>
<keyword evidence="3 7" id="KW-0808">Transferase</keyword>
<protein>
    <recommendedName>
        <fullName evidence="7">Phosphatidylglycerol--prolipoprotein diacylglyceryl transferase</fullName>
        <ecNumber evidence="7">2.5.1.145</ecNumber>
    </recommendedName>
</protein>
<evidence type="ECO:0000313" key="10">
    <source>
        <dbReference type="Proteomes" id="UP001160142"/>
    </source>
</evidence>
<evidence type="ECO:0000256" key="4">
    <source>
        <dbReference type="ARBA" id="ARBA00022692"/>
    </source>
</evidence>
<feature type="transmembrane region" description="Helical" evidence="7">
    <location>
        <begin position="228"/>
        <end position="245"/>
    </location>
</feature>
<feature type="region of interest" description="Disordered" evidence="8">
    <location>
        <begin position="339"/>
        <end position="384"/>
    </location>
</feature>
<evidence type="ECO:0000256" key="7">
    <source>
        <dbReference type="HAMAP-Rule" id="MF_01147"/>
    </source>
</evidence>
<dbReference type="PROSITE" id="PS01311">
    <property type="entry name" value="LGT"/>
    <property type="match status" value="1"/>
</dbReference>
<evidence type="ECO:0000256" key="1">
    <source>
        <dbReference type="ARBA" id="ARBA00007150"/>
    </source>
</evidence>
<dbReference type="EC" id="2.5.1.145" evidence="7"/>
<comment type="subcellular location">
    <subcellularLocation>
        <location evidence="7">Cell membrane</location>
        <topology evidence="7">Multi-pass membrane protein</topology>
    </subcellularLocation>
</comment>
<feature type="transmembrane region" description="Helical" evidence="7">
    <location>
        <begin position="59"/>
        <end position="78"/>
    </location>
</feature>
<evidence type="ECO:0000256" key="6">
    <source>
        <dbReference type="ARBA" id="ARBA00023136"/>
    </source>
</evidence>
<comment type="pathway">
    <text evidence="7">Protein modification; lipoprotein biosynthesis (diacylglyceryl transfer).</text>
</comment>
<dbReference type="Proteomes" id="UP001160142">
    <property type="component" value="Unassembled WGS sequence"/>
</dbReference>